<proteinExistence type="predicted"/>
<dbReference type="GeneID" id="108043899"/>
<dbReference type="Proteomes" id="UP001652680">
    <property type="component" value="Unassembled WGS sequence"/>
</dbReference>
<protein>
    <recommendedName>
        <fullName evidence="3">Reverse transcriptase domain-containing protein</fullName>
    </recommendedName>
</protein>
<reference evidence="2" key="1">
    <citation type="journal article" date="2021" name="Elife">
        <title>Highly contiguous assemblies of 101 drosophilid genomes.</title>
        <authorList>
            <person name="Kim B.Y."/>
            <person name="Wang J.R."/>
            <person name="Miller D.E."/>
            <person name="Barmina O."/>
            <person name="Delaney E."/>
            <person name="Thompson A."/>
            <person name="Comeault A.A."/>
            <person name="Peede D."/>
            <person name="D'Agostino E.R."/>
            <person name="Pelaez J."/>
            <person name="Aguilar J.M."/>
            <person name="Haji D."/>
            <person name="Matsunaga T."/>
            <person name="Armstrong E.E."/>
            <person name="Zych M."/>
            <person name="Ogawa Y."/>
            <person name="Stamenkovic-Radak M."/>
            <person name="Jelic M."/>
            <person name="Veselinovic M.S."/>
            <person name="Tanaskovic M."/>
            <person name="Eric P."/>
            <person name="Gao J.J."/>
            <person name="Katoh T.K."/>
            <person name="Toda M.J."/>
            <person name="Watabe H."/>
            <person name="Watada M."/>
            <person name="Davis J.S."/>
            <person name="Moyle L.C."/>
            <person name="Manoli G."/>
            <person name="Bertolini E."/>
            <person name="Kostal V."/>
            <person name="Hawley R.S."/>
            <person name="Takahashi A."/>
            <person name="Jones C.D."/>
            <person name="Price D.K."/>
            <person name="Whiteman N."/>
            <person name="Kopp A."/>
            <person name="Matute D.R."/>
            <person name="Petrov D.A."/>
        </authorList>
    </citation>
    <scope>NUCLEOTIDE SEQUENCE [LARGE SCALE GENOMIC DNA]</scope>
</reference>
<reference evidence="1" key="2">
    <citation type="submission" date="2025-05" db="UniProtKB">
        <authorList>
            <consortium name="EnsemblMetazoa"/>
        </authorList>
    </citation>
    <scope>IDENTIFICATION</scope>
</reference>
<keyword evidence="2" id="KW-1185">Reference proteome</keyword>
<accession>A0ABM5J4K6</accession>
<dbReference type="RefSeq" id="XP_044313747.1">
    <property type="nucleotide sequence ID" value="XM_044457812.1"/>
</dbReference>
<evidence type="ECO:0000313" key="2">
    <source>
        <dbReference type="Proteomes" id="UP001652680"/>
    </source>
</evidence>
<evidence type="ECO:0000313" key="1">
    <source>
        <dbReference type="EnsemblMetazoa" id="XP_044313747.1"/>
    </source>
</evidence>
<evidence type="ECO:0008006" key="3">
    <source>
        <dbReference type="Google" id="ProtNLM"/>
    </source>
</evidence>
<sequence length="433" mass="51120">MQKKLAPERRPYCDPRLQDDKLRRGRTLHLPRVSQAQKKGEKRQLNDCPFFDLKYGFDQLPLDPVREFLEEKISHMQTDKIVGRCNREFDFHRYDLDNVKEHYDECDDDSLQDLQLEDIIMPEQFEMLRDAKDHTYNFDSTACNQFPWIDKWMTVVRPSEQEIYEMTSQLLEIYCNRRVRIFYPGCGTSSSLWTNQLRRLHGSPSELIGAYRTPSARHMRVNNINTQRKKEKFTPGDHYAFRTPQECRNELVRVGKIIDELIEPVLKAAEHNIGHGLTQYPDPPNCKTKSLRVLKSAGIIQGRKKKCYVGKSRIHRKDFATNEQFLHCLKKMEATHFPYMQPLQPVDPDDQKMKMMAKYQVQLAKAEKMFPLKMQKRYQCLLKSMSIVQLATYPSHLIRKAFRRIDPRSALLQDAYRFILKEEINIKGVPDST</sequence>
<organism evidence="1 2">
    <name type="scientific">Drosophila rhopaloa</name>
    <name type="common">Fruit fly</name>
    <dbReference type="NCBI Taxonomy" id="1041015"/>
    <lineage>
        <taxon>Eukaryota</taxon>
        <taxon>Metazoa</taxon>
        <taxon>Ecdysozoa</taxon>
        <taxon>Arthropoda</taxon>
        <taxon>Hexapoda</taxon>
        <taxon>Insecta</taxon>
        <taxon>Pterygota</taxon>
        <taxon>Neoptera</taxon>
        <taxon>Endopterygota</taxon>
        <taxon>Diptera</taxon>
        <taxon>Brachycera</taxon>
        <taxon>Muscomorpha</taxon>
        <taxon>Ephydroidea</taxon>
        <taxon>Drosophilidae</taxon>
        <taxon>Drosophila</taxon>
        <taxon>Sophophora</taxon>
    </lineage>
</organism>
<name>A0ABM5J4K6_DRORH</name>
<dbReference type="EnsemblMetazoa" id="XM_044457812.1">
    <property type="protein sequence ID" value="XP_044313747.1"/>
    <property type="gene ID" value="LOC108043899"/>
</dbReference>